<dbReference type="Gene3D" id="2.130.10.10">
    <property type="entry name" value="YVTN repeat-like/Quinoprotein amine dehydrogenase"/>
    <property type="match status" value="1"/>
</dbReference>
<keyword evidence="1 3" id="KW-0853">WD repeat</keyword>
<accession>A0A8E0VMM5</accession>
<dbReference type="EMBL" id="LUCM01002182">
    <property type="protein sequence ID" value="KAA0197730.1"/>
    <property type="molecule type" value="Genomic_DNA"/>
</dbReference>
<evidence type="ECO:0000256" key="3">
    <source>
        <dbReference type="PROSITE-ProRule" id="PRU00221"/>
    </source>
</evidence>
<dbReference type="SUPFAM" id="SSF50978">
    <property type="entry name" value="WD40 repeat-like"/>
    <property type="match status" value="1"/>
</dbReference>
<dbReference type="GO" id="GO:0036064">
    <property type="term" value="C:ciliary basal body"/>
    <property type="evidence" value="ECO:0007669"/>
    <property type="project" value="TreeGrafter"/>
</dbReference>
<dbReference type="Proteomes" id="UP000728185">
    <property type="component" value="Unassembled WGS sequence"/>
</dbReference>
<dbReference type="InterPro" id="IPR001680">
    <property type="entry name" value="WD40_rpt"/>
</dbReference>
<dbReference type="PROSITE" id="PS50082">
    <property type="entry name" value="WD_REPEATS_2"/>
    <property type="match status" value="1"/>
</dbReference>
<dbReference type="Pfam" id="PF00400">
    <property type="entry name" value="WD40"/>
    <property type="match status" value="1"/>
</dbReference>
<evidence type="ECO:0000313" key="4">
    <source>
        <dbReference type="EMBL" id="KAA0197730.1"/>
    </source>
</evidence>
<comment type="caution">
    <text evidence="4">The sequence shown here is derived from an EMBL/GenBank/DDBJ whole genome shotgun (WGS) entry which is preliminary data.</text>
</comment>
<name>A0A8E0VMM5_9TREM</name>
<dbReference type="GO" id="GO:0060271">
    <property type="term" value="P:cilium assembly"/>
    <property type="evidence" value="ECO:0007669"/>
    <property type="project" value="TreeGrafter"/>
</dbReference>
<feature type="repeat" description="WD" evidence="3">
    <location>
        <begin position="12"/>
        <end position="53"/>
    </location>
</feature>
<proteinExistence type="predicted"/>
<dbReference type="InterPro" id="IPR015943">
    <property type="entry name" value="WD40/YVTN_repeat-like_dom_sf"/>
</dbReference>
<keyword evidence="5" id="KW-1185">Reference proteome</keyword>
<evidence type="ECO:0000256" key="1">
    <source>
        <dbReference type="ARBA" id="ARBA00022574"/>
    </source>
</evidence>
<organism evidence="4 5">
    <name type="scientific">Fasciolopsis buskii</name>
    <dbReference type="NCBI Taxonomy" id="27845"/>
    <lineage>
        <taxon>Eukaryota</taxon>
        <taxon>Metazoa</taxon>
        <taxon>Spiralia</taxon>
        <taxon>Lophotrochozoa</taxon>
        <taxon>Platyhelminthes</taxon>
        <taxon>Trematoda</taxon>
        <taxon>Digenea</taxon>
        <taxon>Plagiorchiida</taxon>
        <taxon>Echinostomata</taxon>
        <taxon>Echinostomatoidea</taxon>
        <taxon>Fasciolidae</taxon>
        <taxon>Fasciolopsis</taxon>
    </lineage>
</organism>
<dbReference type="OrthoDB" id="5578278at2759"/>
<dbReference type="InterPro" id="IPR051570">
    <property type="entry name" value="TBC1_cilium_biogenesis"/>
</dbReference>
<evidence type="ECO:0000256" key="2">
    <source>
        <dbReference type="ARBA" id="ARBA00022737"/>
    </source>
</evidence>
<dbReference type="PANTHER" id="PTHR19853:SF1">
    <property type="entry name" value="TBC1 DOMAIN FAMILY MEMBER 31"/>
    <property type="match status" value="1"/>
</dbReference>
<gene>
    <name evidence="4" type="ORF">FBUS_08116</name>
</gene>
<dbReference type="AlphaFoldDB" id="A0A8E0VMM5"/>
<keyword evidence="2" id="KW-0677">Repeat</keyword>
<sequence length="115" mass="12596">MFTATGTEVEILKGHNSQIHKINVQPGSGKYVLSSSSNAAILWEIETREGKRRLNIQTGSTLASALFVPSTGQEIITCFRDGSLYVWNTETLECLCGVTSLAYPATGYRTFAFNE</sequence>
<protein>
    <submittedName>
        <fullName evidence="4">Uncharacterized protein</fullName>
    </submittedName>
</protein>
<reference evidence="4" key="1">
    <citation type="submission" date="2019-05" db="EMBL/GenBank/DDBJ databases">
        <title>Annotation for the trematode Fasciolopsis buski.</title>
        <authorList>
            <person name="Choi Y.-J."/>
        </authorList>
    </citation>
    <scope>NUCLEOTIDE SEQUENCE</scope>
    <source>
        <strain evidence="4">HT</strain>
        <tissue evidence="4">Whole worm</tissue>
    </source>
</reference>
<dbReference type="SMART" id="SM00320">
    <property type="entry name" value="WD40"/>
    <property type="match status" value="2"/>
</dbReference>
<dbReference type="InterPro" id="IPR036322">
    <property type="entry name" value="WD40_repeat_dom_sf"/>
</dbReference>
<evidence type="ECO:0000313" key="5">
    <source>
        <dbReference type="Proteomes" id="UP000728185"/>
    </source>
</evidence>
<dbReference type="PANTHER" id="PTHR19853">
    <property type="entry name" value="WD REPEAT CONTAINING PROTEIN 3 WDR3"/>
    <property type="match status" value="1"/>
</dbReference>